<gene>
    <name evidence="3" type="ORF">SYK_28720</name>
</gene>
<evidence type="ECO:0000259" key="2">
    <source>
        <dbReference type="PROSITE" id="PS50914"/>
    </source>
</evidence>
<dbReference type="PANTHER" id="PTHR34606:SF15">
    <property type="entry name" value="BON DOMAIN-CONTAINING PROTEIN"/>
    <property type="match status" value="1"/>
</dbReference>
<evidence type="ECO:0000313" key="4">
    <source>
        <dbReference type="Proteomes" id="UP001317742"/>
    </source>
</evidence>
<dbReference type="PROSITE" id="PS51257">
    <property type="entry name" value="PROKAR_LIPOPROTEIN"/>
    <property type="match status" value="1"/>
</dbReference>
<reference evidence="3 4" key="1">
    <citation type="submission" date="2022-08" db="EMBL/GenBank/DDBJ databases">
        <title>Genome Sequence of the sulphate-reducing bacterium, Pseudodesulfovibrio sp. SYK.</title>
        <authorList>
            <person name="Kondo R."/>
            <person name="Kataoka T."/>
        </authorList>
    </citation>
    <scope>NUCLEOTIDE SEQUENCE [LARGE SCALE GENOMIC DNA]</scope>
    <source>
        <strain evidence="3 4">SYK</strain>
    </source>
</reference>
<dbReference type="SMART" id="SM00749">
    <property type="entry name" value="BON"/>
    <property type="match status" value="2"/>
</dbReference>
<accession>A0ABN6S868</accession>
<feature type="chain" id="PRO_5047474870" evidence="1">
    <location>
        <begin position="21"/>
        <end position="185"/>
    </location>
</feature>
<evidence type="ECO:0000313" key="3">
    <source>
        <dbReference type="EMBL" id="BDQ38512.1"/>
    </source>
</evidence>
<dbReference type="InterPro" id="IPR014004">
    <property type="entry name" value="Transpt-assoc_nodulatn_dom_bac"/>
</dbReference>
<dbReference type="PROSITE" id="PS50914">
    <property type="entry name" value="BON"/>
    <property type="match status" value="2"/>
</dbReference>
<keyword evidence="1" id="KW-0732">Signal</keyword>
<dbReference type="InterPro" id="IPR007055">
    <property type="entry name" value="BON_dom"/>
</dbReference>
<name>A0ABN6S868_9BACT</name>
<keyword evidence="4" id="KW-1185">Reference proteome</keyword>
<dbReference type="PANTHER" id="PTHR34606">
    <property type="entry name" value="BON DOMAIN-CONTAINING PROTEIN"/>
    <property type="match status" value="1"/>
</dbReference>
<organism evidence="3 4">
    <name type="scientific">Pseudodesulfovibrio nedwellii</name>
    <dbReference type="NCBI Taxonomy" id="2973072"/>
    <lineage>
        <taxon>Bacteria</taxon>
        <taxon>Pseudomonadati</taxon>
        <taxon>Thermodesulfobacteriota</taxon>
        <taxon>Desulfovibrionia</taxon>
        <taxon>Desulfovibrionales</taxon>
        <taxon>Desulfovibrionaceae</taxon>
    </lineage>
</organism>
<feature type="signal peptide" evidence="1">
    <location>
        <begin position="1"/>
        <end position="20"/>
    </location>
</feature>
<dbReference type="InterPro" id="IPR051686">
    <property type="entry name" value="Lipoprotein_DolP"/>
</dbReference>
<protein>
    <submittedName>
        <fullName evidence="3">Transporter</fullName>
    </submittedName>
</protein>
<proteinExistence type="predicted"/>
<dbReference type="Proteomes" id="UP001317742">
    <property type="component" value="Chromosome"/>
</dbReference>
<dbReference type="RefSeq" id="WP_281761009.1">
    <property type="nucleotide sequence ID" value="NZ_AP026709.1"/>
</dbReference>
<dbReference type="EMBL" id="AP026709">
    <property type="protein sequence ID" value="BDQ38512.1"/>
    <property type="molecule type" value="Genomic_DNA"/>
</dbReference>
<dbReference type="Pfam" id="PF04972">
    <property type="entry name" value="BON"/>
    <property type="match status" value="2"/>
</dbReference>
<sequence length="185" mass="20693">MHRFLPIFLLLATLAFGAMASGCAVYDVAVEERNAGDWADDKTISFVIEKDFLADDQVKYLDFDAYSYEGHVYIIGEYENRAQVDQAVKIAKAVKGVRTVTTYVLPKRAHDYCGTTDSLDIYAKLKEKLISDKNIWSTNIEFEVVQCNVVMVGLLGSSNEISRAISHAKSVPGVRNVKSFLKVKR</sequence>
<feature type="domain" description="BON" evidence="2">
    <location>
        <begin position="40"/>
        <end position="108"/>
    </location>
</feature>
<feature type="domain" description="BON" evidence="2">
    <location>
        <begin position="117"/>
        <end position="185"/>
    </location>
</feature>
<evidence type="ECO:0000256" key="1">
    <source>
        <dbReference type="SAM" id="SignalP"/>
    </source>
</evidence>